<dbReference type="SMART" id="SM00086">
    <property type="entry name" value="PAC"/>
    <property type="match status" value="2"/>
</dbReference>
<dbReference type="Pfam" id="PF13188">
    <property type="entry name" value="PAS_8"/>
    <property type="match status" value="2"/>
</dbReference>
<dbReference type="InterPro" id="IPR001610">
    <property type="entry name" value="PAC"/>
</dbReference>
<proteinExistence type="predicted"/>
<dbReference type="InterPro" id="IPR016032">
    <property type="entry name" value="Sig_transdc_resp-reg_C-effctor"/>
</dbReference>
<dbReference type="GO" id="GO:0006355">
    <property type="term" value="P:regulation of DNA-templated transcription"/>
    <property type="evidence" value="ECO:0007669"/>
    <property type="project" value="InterPro"/>
</dbReference>
<dbReference type="AlphaFoldDB" id="A0A238H375"/>
<feature type="domain" description="PAS" evidence="3">
    <location>
        <begin position="284"/>
        <end position="331"/>
    </location>
</feature>
<feature type="domain" description="HTH luxR-type" evidence="2">
    <location>
        <begin position="439"/>
        <end position="504"/>
    </location>
</feature>
<dbReference type="SUPFAM" id="SSF46894">
    <property type="entry name" value="C-terminal effector domain of the bipartite response regulators"/>
    <property type="match status" value="1"/>
</dbReference>
<dbReference type="NCBIfam" id="TIGR00229">
    <property type="entry name" value="sensory_box"/>
    <property type="match status" value="2"/>
</dbReference>
<dbReference type="SUPFAM" id="SSF55785">
    <property type="entry name" value="PYP-like sensor domain (PAS domain)"/>
    <property type="match status" value="3"/>
</dbReference>
<dbReference type="InterPro" id="IPR039420">
    <property type="entry name" value="WalR-like"/>
</dbReference>
<dbReference type="InterPro" id="IPR013656">
    <property type="entry name" value="PAS_4"/>
</dbReference>
<dbReference type="Proteomes" id="UP000198460">
    <property type="component" value="Unassembled WGS sequence"/>
</dbReference>
<dbReference type="PRINTS" id="PR00038">
    <property type="entry name" value="HTHLUXR"/>
</dbReference>
<organism evidence="4 5">
    <name type="scientific">Burkholderia singularis</name>
    <dbReference type="NCBI Taxonomy" id="1503053"/>
    <lineage>
        <taxon>Bacteria</taxon>
        <taxon>Pseudomonadati</taxon>
        <taxon>Pseudomonadota</taxon>
        <taxon>Betaproteobacteria</taxon>
        <taxon>Burkholderiales</taxon>
        <taxon>Burkholderiaceae</taxon>
        <taxon>Burkholderia</taxon>
        <taxon>pseudomallei group</taxon>
    </lineage>
</organism>
<dbReference type="PROSITE" id="PS50112">
    <property type="entry name" value="PAS"/>
    <property type="match status" value="2"/>
</dbReference>
<dbReference type="Gene3D" id="1.10.10.10">
    <property type="entry name" value="Winged helix-like DNA-binding domain superfamily/Winged helix DNA-binding domain"/>
    <property type="match status" value="1"/>
</dbReference>
<dbReference type="Gene3D" id="3.30.450.20">
    <property type="entry name" value="PAS domain"/>
    <property type="match status" value="3"/>
</dbReference>
<name>A0A238H375_9BURK</name>
<dbReference type="EMBL" id="FXAN01000042">
    <property type="protein sequence ID" value="SMF99648.1"/>
    <property type="molecule type" value="Genomic_DNA"/>
</dbReference>
<dbReference type="SMART" id="SM00091">
    <property type="entry name" value="PAS"/>
    <property type="match status" value="3"/>
</dbReference>
<dbReference type="InterPro" id="IPR000014">
    <property type="entry name" value="PAS"/>
</dbReference>
<dbReference type="PANTHER" id="PTHR43214">
    <property type="entry name" value="TWO-COMPONENT RESPONSE REGULATOR"/>
    <property type="match status" value="1"/>
</dbReference>
<dbReference type="Pfam" id="PF08448">
    <property type="entry name" value="PAS_4"/>
    <property type="match status" value="1"/>
</dbReference>
<evidence type="ECO:0000313" key="4">
    <source>
        <dbReference type="EMBL" id="SMF99648.1"/>
    </source>
</evidence>
<dbReference type="CDD" id="cd06170">
    <property type="entry name" value="LuxR_C_like"/>
    <property type="match status" value="1"/>
</dbReference>
<dbReference type="InterPro" id="IPR000792">
    <property type="entry name" value="Tscrpt_reg_LuxR_C"/>
</dbReference>
<evidence type="ECO:0000259" key="2">
    <source>
        <dbReference type="PROSITE" id="PS50043"/>
    </source>
</evidence>
<keyword evidence="1" id="KW-0238">DNA-binding</keyword>
<evidence type="ECO:0000256" key="1">
    <source>
        <dbReference type="ARBA" id="ARBA00023125"/>
    </source>
</evidence>
<sequence>MLELAAIGNLFGIQTMNEKVDEQALKSHTDRRQLHQIIAGLTEGVILVEPDQRIVWANEAALEMHGVSELSELGADITEYRERFRLRYRNNHPVQEGHYPMDRVIAGEEFSDVTVEVFHAEDEDVCRVHRIRSLVLTNAAGEPDCLALVLHDATEWASAEQRFERTFNANPAPAVICRLSDIRYIKVNQGFLDMTGYTRDNVLGRTVYEVDVLESAERRELAIERLGEGATIPQMEAVLTLPGGGTKAVVVAGQPIDIGDEACMLFTFMDLEPRKQAERALRQSEERFAKAFRMSPVATAIITSNGFELLDVNDAFVAMTGYAHEDVLGKSADEIGLWIDADVRRRFDALFGGDGGMRNVDMRIRGRDGDVRNCLVSADLVAIHGQDCMLIALLDITERKRTEMELVHAIETAMQDATWFSRTLIEKLANVRRANAPDAGAQLSDLTARERDVFDLLCDGLADKEIANRLGLAPNTVRNHVSTIYAKLDVHSRSEAIVWARERGIVGAVSANGKQGAKAKR</sequence>
<evidence type="ECO:0000313" key="5">
    <source>
        <dbReference type="Proteomes" id="UP000198460"/>
    </source>
</evidence>
<feature type="domain" description="PAS" evidence="3">
    <location>
        <begin position="159"/>
        <end position="210"/>
    </location>
</feature>
<reference evidence="4 5" key="1">
    <citation type="submission" date="2017-04" db="EMBL/GenBank/DDBJ databases">
        <authorList>
            <person name="Afonso C.L."/>
            <person name="Miller P.J."/>
            <person name="Scott M.A."/>
            <person name="Spackman E."/>
            <person name="Goraichik I."/>
            <person name="Dimitrov K.M."/>
            <person name="Suarez D.L."/>
            <person name="Swayne D.E."/>
        </authorList>
    </citation>
    <scope>NUCLEOTIDE SEQUENCE [LARGE SCALE GENOMIC DNA]</scope>
    <source>
        <strain evidence="4">LMG 28154</strain>
    </source>
</reference>
<dbReference type="CDD" id="cd00130">
    <property type="entry name" value="PAS"/>
    <property type="match status" value="2"/>
</dbReference>
<gene>
    <name evidence="4" type="ORF">BSIN_2831</name>
</gene>
<dbReference type="InterPro" id="IPR035965">
    <property type="entry name" value="PAS-like_dom_sf"/>
</dbReference>
<evidence type="ECO:0000259" key="3">
    <source>
        <dbReference type="PROSITE" id="PS50112"/>
    </source>
</evidence>
<dbReference type="PROSITE" id="PS50043">
    <property type="entry name" value="HTH_LUXR_2"/>
    <property type="match status" value="1"/>
</dbReference>
<dbReference type="Pfam" id="PF00196">
    <property type="entry name" value="GerE"/>
    <property type="match status" value="1"/>
</dbReference>
<accession>A0A238H375</accession>
<dbReference type="PANTHER" id="PTHR43214:SF38">
    <property type="entry name" value="NITRATE_NITRITE RESPONSE REGULATOR PROTEIN NARL"/>
    <property type="match status" value="1"/>
</dbReference>
<dbReference type="InterPro" id="IPR036388">
    <property type="entry name" value="WH-like_DNA-bd_sf"/>
</dbReference>
<dbReference type="GO" id="GO:0003677">
    <property type="term" value="F:DNA binding"/>
    <property type="evidence" value="ECO:0007669"/>
    <property type="project" value="UniProtKB-KW"/>
</dbReference>
<protein>
    <submittedName>
        <fullName evidence="4">Sensory box transcriptional regulator, LuxR family</fullName>
    </submittedName>
</protein>
<dbReference type="SMART" id="SM00421">
    <property type="entry name" value="HTH_LUXR"/>
    <property type="match status" value="1"/>
</dbReference>